<dbReference type="InterPro" id="IPR050890">
    <property type="entry name" value="PTS_EIIA_component"/>
</dbReference>
<evidence type="ECO:0000256" key="2">
    <source>
        <dbReference type="ARBA" id="ARBA00022448"/>
    </source>
</evidence>
<keyword evidence="5" id="KW-0598">Phosphotransferase system</keyword>
<sequence length="174" mass="19171">MEYKASMTLLGKLVKADNLPKHSKKLAISSPLSGAVVPLDEVPHDLFKHRLFGEGVAIKPSGYQVIAPFNGHIMEFPELANQIRLKAKNGLQIQIQLGIDSHLLMAEGFKRIKKPGDSFIQGDIIAEFSLIKMKKQLPSILCPVTLLNSEKVTAILPHYYSVIAGEDTIMSILI</sequence>
<reference evidence="12 13" key="1">
    <citation type="submission" date="2022-01" db="EMBL/GenBank/DDBJ databases">
        <title>Paraglaciecola sp. G1-23.</title>
        <authorList>
            <person name="Jin M.S."/>
            <person name="Han D.M."/>
            <person name="Kim H.M."/>
            <person name="Jeon C.O."/>
        </authorList>
    </citation>
    <scope>NUCLEOTIDE SEQUENCE [LARGE SCALE GENOMIC DNA]</scope>
    <source>
        <strain evidence="12 13">G1-23</strain>
    </source>
</reference>
<dbReference type="Pfam" id="PF00358">
    <property type="entry name" value="PTS_EIIA_1"/>
    <property type="match status" value="1"/>
</dbReference>
<keyword evidence="6" id="KW-0418">Kinase</keyword>
<evidence type="ECO:0000256" key="6">
    <source>
        <dbReference type="ARBA" id="ARBA00022777"/>
    </source>
</evidence>
<dbReference type="Gene3D" id="2.70.70.10">
    <property type="entry name" value="Glucose Permease (Domain IIA)"/>
    <property type="match status" value="1"/>
</dbReference>
<evidence type="ECO:0000259" key="11">
    <source>
        <dbReference type="PROSITE" id="PS51093"/>
    </source>
</evidence>
<keyword evidence="4" id="KW-0808">Transferase</keyword>
<dbReference type="PROSITE" id="PS51093">
    <property type="entry name" value="PTS_EIIA_TYPE_1"/>
    <property type="match status" value="1"/>
</dbReference>
<accession>A0ABS9D1K2</accession>
<organism evidence="12 13">
    <name type="scientific">Paraglaciecola algarum</name>
    <dbReference type="NCBI Taxonomy" id="3050085"/>
    <lineage>
        <taxon>Bacteria</taxon>
        <taxon>Pseudomonadati</taxon>
        <taxon>Pseudomonadota</taxon>
        <taxon>Gammaproteobacteria</taxon>
        <taxon>Alteromonadales</taxon>
        <taxon>Alteromonadaceae</taxon>
        <taxon>Paraglaciecola</taxon>
    </lineage>
</organism>
<evidence type="ECO:0000256" key="7">
    <source>
        <dbReference type="ARBA" id="ARBA00039163"/>
    </source>
</evidence>
<dbReference type="Proteomes" id="UP001521137">
    <property type="component" value="Unassembled WGS sequence"/>
</dbReference>
<comment type="caution">
    <text evidence="12">The sequence shown here is derived from an EMBL/GenBank/DDBJ whole genome shotgun (WGS) entry which is preliminary data.</text>
</comment>
<dbReference type="RefSeq" id="WP_235310270.1">
    <property type="nucleotide sequence ID" value="NZ_JAKGAS010000001.1"/>
</dbReference>
<dbReference type="InterPro" id="IPR001127">
    <property type="entry name" value="PTS_EIIA_1_perm"/>
</dbReference>
<evidence type="ECO:0000256" key="10">
    <source>
        <dbReference type="ARBA" id="ARBA00042873"/>
    </source>
</evidence>
<proteinExistence type="predicted"/>
<keyword evidence="13" id="KW-1185">Reference proteome</keyword>
<evidence type="ECO:0000256" key="8">
    <source>
        <dbReference type="ARBA" id="ARBA00042296"/>
    </source>
</evidence>
<evidence type="ECO:0000313" key="13">
    <source>
        <dbReference type="Proteomes" id="UP001521137"/>
    </source>
</evidence>
<keyword evidence="3 12" id="KW-0762">Sugar transport</keyword>
<dbReference type="SUPFAM" id="SSF51261">
    <property type="entry name" value="Duplicated hybrid motif"/>
    <property type="match status" value="1"/>
</dbReference>
<dbReference type="PANTHER" id="PTHR45008:SF1">
    <property type="entry name" value="PTS SYSTEM GLUCOSE-SPECIFIC EIIA COMPONENT"/>
    <property type="match status" value="1"/>
</dbReference>
<feature type="domain" description="PTS EIIA type-1" evidence="11">
    <location>
        <begin position="44"/>
        <end position="148"/>
    </location>
</feature>
<comment type="subcellular location">
    <subcellularLocation>
        <location evidence="1">Cytoplasm</location>
    </subcellularLocation>
</comment>
<protein>
    <recommendedName>
        <fullName evidence="7">PTS system glucose-specific EIIA component</fullName>
    </recommendedName>
    <alternativeName>
        <fullName evidence="10">EIIA-Glc</fullName>
    </alternativeName>
    <alternativeName>
        <fullName evidence="9">EIII-Glc</fullName>
    </alternativeName>
    <alternativeName>
        <fullName evidence="8">Glucose-specific phosphotransferase enzyme IIA component</fullName>
    </alternativeName>
</protein>
<evidence type="ECO:0000256" key="5">
    <source>
        <dbReference type="ARBA" id="ARBA00022683"/>
    </source>
</evidence>
<evidence type="ECO:0000256" key="4">
    <source>
        <dbReference type="ARBA" id="ARBA00022679"/>
    </source>
</evidence>
<evidence type="ECO:0000256" key="9">
    <source>
        <dbReference type="ARBA" id="ARBA00042526"/>
    </source>
</evidence>
<dbReference type="InterPro" id="IPR011055">
    <property type="entry name" value="Dup_hybrid_motif"/>
</dbReference>
<keyword evidence="2" id="KW-0813">Transport</keyword>
<evidence type="ECO:0000256" key="3">
    <source>
        <dbReference type="ARBA" id="ARBA00022597"/>
    </source>
</evidence>
<name>A0ABS9D1K2_9ALTE</name>
<evidence type="ECO:0000313" key="12">
    <source>
        <dbReference type="EMBL" id="MCF2946746.1"/>
    </source>
</evidence>
<evidence type="ECO:0000256" key="1">
    <source>
        <dbReference type="ARBA" id="ARBA00004496"/>
    </source>
</evidence>
<dbReference type="EMBL" id="JAKGAS010000001">
    <property type="protein sequence ID" value="MCF2946746.1"/>
    <property type="molecule type" value="Genomic_DNA"/>
</dbReference>
<gene>
    <name evidence="12" type="ORF">L0668_01390</name>
</gene>
<dbReference type="PANTHER" id="PTHR45008">
    <property type="entry name" value="PTS SYSTEM GLUCOSE-SPECIFIC EIIA COMPONENT"/>
    <property type="match status" value="1"/>
</dbReference>